<evidence type="ECO:0000256" key="1">
    <source>
        <dbReference type="ARBA" id="ARBA00004141"/>
    </source>
</evidence>
<evidence type="ECO:0000256" key="6">
    <source>
        <dbReference type="SAM" id="Phobius"/>
    </source>
</evidence>
<sequence length="430" mass="47327">MLSAAARDRIYLAFLAIHIPATLLVGTDEMAKTLHAGPRRAVLFAARDDPLLQNANAPMFAWFQSFIILEVLFQVPVFFLGVRGLWKRDPSIWPLLAIYGASSSTTTFACLATVLTMPGIKTEHLVKLLASYVPFFLVPLAMAVDYGMRLTSLVRNTTIGKAKVWPGHKLVCGPDRSSPYTPPSLTNEEATYLTSMADSCRSESNDADDQALWECWRKCLAMRPDSGKGKLTWGRTLEILASAKDGTYKKLIKACEQPETVPDPDRARALITYARAIIFLSKRLRNPREAKRNPDMSVTDWAAYVSVILQTGHSNLGVQAISRALLSSTLHHVTVFATINDLYTGRQKPPPGTSFDKKFILTSFKTMMDPLVPVLTFQSAAGTVVETAFLVVLNGRDCELICSMVLNVPSLTSIRAVSPSFRATRPSGRA</sequence>
<dbReference type="GO" id="GO:0016020">
    <property type="term" value="C:membrane"/>
    <property type="evidence" value="ECO:0007669"/>
    <property type="project" value="UniProtKB-SubCell"/>
</dbReference>
<evidence type="ECO:0000256" key="5">
    <source>
        <dbReference type="PROSITE-ProRule" id="PRU01087"/>
    </source>
</evidence>
<dbReference type="InterPro" id="IPR033118">
    <property type="entry name" value="EXPERA"/>
</dbReference>
<feature type="domain" description="EXPERA" evidence="7">
    <location>
        <begin position="7"/>
        <end position="143"/>
    </location>
</feature>
<dbReference type="PANTHER" id="PTHR31204">
    <property type="entry name" value="SIGMA INTRACELLULAR RECEPTOR 2"/>
    <property type="match status" value="1"/>
</dbReference>
<dbReference type="Proteomes" id="UP000777482">
    <property type="component" value="Unassembled WGS sequence"/>
</dbReference>
<dbReference type="OrthoDB" id="433124at2759"/>
<feature type="transmembrane region" description="Helical" evidence="6">
    <location>
        <begin position="92"/>
        <end position="117"/>
    </location>
</feature>
<evidence type="ECO:0000256" key="3">
    <source>
        <dbReference type="ARBA" id="ARBA00022989"/>
    </source>
</evidence>
<evidence type="ECO:0000313" key="8">
    <source>
        <dbReference type="EMBL" id="KAG0667219.1"/>
    </source>
</evidence>
<keyword evidence="3 5" id="KW-1133">Transmembrane helix</keyword>
<evidence type="ECO:0000313" key="9">
    <source>
        <dbReference type="Proteomes" id="UP000777482"/>
    </source>
</evidence>
<accession>A0A9P6WAF4</accession>
<dbReference type="GO" id="GO:0005783">
    <property type="term" value="C:endoplasmic reticulum"/>
    <property type="evidence" value="ECO:0007669"/>
    <property type="project" value="TreeGrafter"/>
</dbReference>
<dbReference type="Pfam" id="PF05241">
    <property type="entry name" value="EBP"/>
    <property type="match status" value="1"/>
</dbReference>
<dbReference type="AlphaFoldDB" id="A0A9P6WAF4"/>
<protein>
    <recommendedName>
        <fullName evidence="7">EXPERA domain-containing protein</fullName>
    </recommendedName>
</protein>
<feature type="transmembrane region" description="Helical" evidence="6">
    <location>
        <begin position="60"/>
        <end position="80"/>
    </location>
</feature>
<keyword evidence="9" id="KW-1185">Reference proteome</keyword>
<name>A0A9P6WAF4_RHOMI</name>
<comment type="subcellular location">
    <subcellularLocation>
        <location evidence="1">Membrane</location>
        <topology evidence="1">Multi-pass membrane protein</topology>
    </subcellularLocation>
</comment>
<organism evidence="8 9">
    <name type="scientific">Rhodotorula mucilaginosa</name>
    <name type="common">Yeast</name>
    <name type="synonym">Rhodotorula rubra</name>
    <dbReference type="NCBI Taxonomy" id="5537"/>
    <lineage>
        <taxon>Eukaryota</taxon>
        <taxon>Fungi</taxon>
        <taxon>Dikarya</taxon>
        <taxon>Basidiomycota</taxon>
        <taxon>Pucciniomycotina</taxon>
        <taxon>Microbotryomycetes</taxon>
        <taxon>Sporidiobolales</taxon>
        <taxon>Sporidiobolaceae</taxon>
        <taxon>Rhodotorula</taxon>
    </lineage>
</organism>
<proteinExistence type="predicted"/>
<feature type="transmembrane region" description="Helical" evidence="6">
    <location>
        <begin position="129"/>
        <end position="148"/>
    </location>
</feature>
<gene>
    <name evidence="8" type="ORF">C6P46_002631</name>
</gene>
<keyword evidence="4 5" id="KW-0472">Membrane</keyword>
<reference evidence="8 9" key="1">
    <citation type="submission" date="2020-11" db="EMBL/GenBank/DDBJ databases">
        <title>Kefir isolates.</title>
        <authorList>
            <person name="Marcisauskas S."/>
            <person name="Kim Y."/>
            <person name="Blasche S."/>
        </authorList>
    </citation>
    <scope>NUCLEOTIDE SEQUENCE [LARGE SCALE GENOMIC DNA]</scope>
    <source>
        <strain evidence="8 9">KR</strain>
    </source>
</reference>
<comment type="caution">
    <text evidence="8">The sequence shown here is derived from an EMBL/GenBank/DDBJ whole genome shotgun (WGS) entry which is preliminary data.</text>
</comment>
<evidence type="ECO:0000256" key="4">
    <source>
        <dbReference type="ARBA" id="ARBA00023136"/>
    </source>
</evidence>
<evidence type="ECO:0000259" key="7">
    <source>
        <dbReference type="PROSITE" id="PS51751"/>
    </source>
</evidence>
<dbReference type="EMBL" id="PUHQ01000002">
    <property type="protein sequence ID" value="KAG0667219.1"/>
    <property type="molecule type" value="Genomic_DNA"/>
</dbReference>
<evidence type="ECO:0000256" key="2">
    <source>
        <dbReference type="ARBA" id="ARBA00022692"/>
    </source>
</evidence>
<keyword evidence="2 5" id="KW-0812">Transmembrane</keyword>
<dbReference type="PROSITE" id="PS51751">
    <property type="entry name" value="EXPERA"/>
    <property type="match status" value="1"/>
</dbReference>
<dbReference type="InterPro" id="IPR051987">
    <property type="entry name" value="Sigma-2_receptor-like"/>
</dbReference>
<dbReference type="PANTHER" id="PTHR31204:SF1">
    <property type="entry name" value="SIGMA INTRACELLULAR RECEPTOR 2"/>
    <property type="match status" value="1"/>
</dbReference>